<evidence type="ECO:0000313" key="2">
    <source>
        <dbReference type="Proteomes" id="UP001595791"/>
    </source>
</evidence>
<dbReference type="RefSeq" id="WP_378164615.1">
    <property type="nucleotide sequence ID" value="NZ_JBHSBU010000001.1"/>
</dbReference>
<proteinExistence type="predicted"/>
<dbReference type="SUPFAM" id="SSF53448">
    <property type="entry name" value="Nucleotide-diphospho-sugar transferases"/>
    <property type="match status" value="1"/>
</dbReference>
<sequence length="273" mass="30239">MNPQEQFTVAVAICTLIRPSLRRAVESVYAQDVEGRIHLIIGIDKLMGDMALLDQLIAEAPPHVHVTVINPGYSTSARHGGMYGNFFGGVLPTVLMYLANSRYLAWLDDDNWFAPNHLSSLLKVIPGKAWAYSYRWYAHPTENTGVCIDQWESVGPGNGVFKEKFGGFCDPSTLMYDKAAVHMLFPLAALSLDTNGNTADRVLLSHLFQEQYPCACSGEATSYYTIDPSDVNHGIRLKWMSTQVADLPEWKDDPNKLLSRSVIEKGGQAVDSL</sequence>
<name>A0ABV8MT15_9NEIS</name>
<evidence type="ECO:0000313" key="1">
    <source>
        <dbReference type="EMBL" id="MFC4160126.1"/>
    </source>
</evidence>
<comment type="caution">
    <text evidence="1">The sequence shown here is derived from an EMBL/GenBank/DDBJ whole genome shotgun (WGS) entry which is preliminary data.</text>
</comment>
<dbReference type="EMBL" id="JBHSBU010000001">
    <property type="protein sequence ID" value="MFC4160126.1"/>
    <property type="molecule type" value="Genomic_DNA"/>
</dbReference>
<reference evidence="2" key="1">
    <citation type="journal article" date="2019" name="Int. J. Syst. Evol. Microbiol.">
        <title>The Global Catalogue of Microorganisms (GCM) 10K type strain sequencing project: providing services to taxonomists for standard genome sequencing and annotation.</title>
        <authorList>
            <consortium name="The Broad Institute Genomics Platform"/>
            <consortium name="The Broad Institute Genome Sequencing Center for Infectious Disease"/>
            <person name="Wu L."/>
            <person name="Ma J."/>
        </authorList>
    </citation>
    <scope>NUCLEOTIDE SEQUENCE [LARGE SCALE GENOMIC DNA]</scope>
    <source>
        <strain evidence="2">LMG 29894</strain>
    </source>
</reference>
<keyword evidence="2" id="KW-1185">Reference proteome</keyword>
<dbReference type="GO" id="GO:0016757">
    <property type="term" value="F:glycosyltransferase activity"/>
    <property type="evidence" value="ECO:0007669"/>
    <property type="project" value="UniProtKB-KW"/>
</dbReference>
<gene>
    <name evidence="1" type="ORF">ACFOW7_12275</name>
</gene>
<keyword evidence="1" id="KW-0328">Glycosyltransferase</keyword>
<dbReference type="CDD" id="cd00761">
    <property type="entry name" value="Glyco_tranf_GTA_type"/>
    <property type="match status" value="1"/>
</dbReference>
<dbReference type="InterPro" id="IPR029044">
    <property type="entry name" value="Nucleotide-diphossugar_trans"/>
</dbReference>
<accession>A0ABV8MT15</accession>
<dbReference type="Proteomes" id="UP001595791">
    <property type="component" value="Unassembled WGS sequence"/>
</dbReference>
<dbReference type="Gene3D" id="3.90.550.10">
    <property type="entry name" value="Spore Coat Polysaccharide Biosynthesis Protein SpsA, Chain A"/>
    <property type="match status" value="1"/>
</dbReference>
<keyword evidence="1" id="KW-0808">Transferase</keyword>
<protein>
    <submittedName>
        <fullName evidence="1">Glycosyltransferase family A protein</fullName>
        <ecNumber evidence="1">2.4.-.-</ecNumber>
    </submittedName>
</protein>
<dbReference type="EC" id="2.4.-.-" evidence="1"/>
<organism evidence="1 2">
    <name type="scientific">Chitinimonas lacunae</name>
    <dbReference type="NCBI Taxonomy" id="1963018"/>
    <lineage>
        <taxon>Bacteria</taxon>
        <taxon>Pseudomonadati</taxon>
        <taxon>Pseudomonadota</taxon>
        <taxon>Betaproteobacteria</taxon>
        <taxon>Neisseriales</taxon>
        <taxon>Chitinibacteraceae</taxon>
        <taxon>Chitinimonas</taxon>
    </lineage>
</organism>